<dbReference type="EMBL" id="JRUN01000001">
    <property type="protein sequence ID" value="KHD86892.1"/>
    <property type="molecule type" value="Genomic_DNA"/>
</dbReference>
<feature type="coiled-coil region" evidence="1">
    <location>
        <begin position="138"/>
        <end position="199"/>
    </location>
</feature>
<evidence type="ECO:0000313" key="4">
    <source>
        <dbReference type="Proteomes" id="UP000030588"/>
    </source>
</evidence>
<reference evidence="3 4" key="1">
    <citation type="submission" date="2014-10" db="EMBL/GenBank/DDBJ databases">
        <title>Draft genome of phytase producing Bacillus ginsengihumi strain M2.11.</title>
        <authorList>
            <person name="Toymentseva A."/>
            <person name="Boulygina E.A."/>
            <person name="Kazakov S.V."/>
            <person name="Kayumov I."/>
            <person name="Suleimanova A.D."/>
            <person name="Mardanova A.M."/>
            <person name="Maria S.N."/>
            <person name="Sergey M.Y."/>
            <person name="Sharipova M.R."/>
        </authorList>
    </citation>
    <scope>NUCLEOTIDE SEQUENCE [LARGE SCALE GENOMIC DNA]</scope>
    <source>
        <strain evidence="3 4">M2.11</strain>
    </source>
</reference>
<sequence>MNELTQQEIENVIQVYGIHANYVDQYGKTYKIYSDHGIFALKKILPANGMDFIRHVQFLYQRGYNRIIPIYPAPDGRYGVLYKGYLFYLMPWLPNEEKEDRSEKHQKMFRELARLHSLSVKEIAVSTERRQEHYDETIDEWDRQRDFLEEFIERCEQQWYMSPFELLFCTFYKEITQALAFSKRQLEEWLEESKEVEKVRTVVAHGKISIEHFLYDERGRGYFANFEKAKIAAPFHDILPFLARTLHTYPKRFDDCVDWIKTYMSYFPLRAEEKHLFFSYLAHPGPIIKVVEDYMGNQEKRNEIKYVKRLQEKYWLLKNTEYVVMNFVEQNNQQTN</sequence>
<dbReference type="Gene3D" id="3.90.1200.10">
    <property type="match status" value="1"/>
</dbReference>
<dbReference type="GO" id="GO:0042601">
    <property type="term" value="C:endospore-forming forespore"/>
    <property type="evidence" value="ECO:0007669"/>
    <property type="project" value="TreeGrafter"/>
</dbReference>
<dbReference type="PANTHER" id="PTHR39179">
    <property type="entry name" value="SPORE COAT PROTEIN I"/>
    <property type="match status" value="1"/>
</dbReference>
<dbReference type="InterPro" id="IPR011009">
    <property type="entry name" value="Kinase-like_dom_sf"/>
</dbReference>
<feature type="domain" description="Aminoglycoside phosphotransferase" evidence="2">
    <location>
        <begin position="50"/>
        <end position="243"/>
    </location>
</feature>
<dbReference type="NCBIfam" id="TIGR02904">
    <property type="entry name" value="spore_ysxE"/>
    <property type="match status" value="1"/>
</dbReference>
<evidence type="ECO:0000259" key="2">
    <source>
        <dbReference type="Pfam" id="PF01636"/>
    </source>
</evidence>
<keyword evidence="3" id="KW-0167">Capsid protein</keyword>
<proteinExistence type="predicted"/>
<gene>
    <name evidence="3" type="ORF">NG54_00510</name>
</gene>
<comment type="caution">
    <text evidence="3">The sequence shown here is derived from an EMBL/GenBank/DDBJ whole genome shotgun (WGS) entry which is preliminary data.</text>
</comment>
<dbReference type="STRING" id="363870.NG54_00510"/>
<keyword evidence="3" id="KW-0946">Virion</keyword>
<evidence type="ECO:0000313" key="3">
    <source>
        <dbReference type="EMBL" id="KHD86892.1"/>
    </source>
</evidence>
<dbReference type="PANTHER" id="PTHR39179:SF3">
    <property type="entry name" value="COTS-RELATED PROTEIN"/>
    <property type="match status" value="1"/>
</dbReference>
<dbReference type="Proteomes" id="UP000030588">
    <property type="component" value="Unassembled WGS sequence"/>
</dbReference>
<dbReference type="InterPro" id="IPR014253">
    <property type="entry name" value="Spore_coat_YsxE"/>
</dbReference>
<dbReference type="InterPro" id="IPR002575">
    <property type="entry name" value="Aminoglycoside_PTrfase"/>
</dbReference>
<dbReference type="InterPro" id="IPR047175">
    <property type="entry name" value="CotS-like"/>
</dbReference>
<dbReference type="AlphaFoldDB" id="A0A0A6Y3R9"/>
<evidence type="ECO:0000256" key="1">
    <source>
        <dbReference type="SAM" id="Coils"/>
    </source>
</evidence>
<accession>A0A0A6Y3R9</accession>
<name>A0A0A6Y3R9_9BACI</name>
<dbReference type="SUPFAM" id="SSF56112">
    <property type="entry name" value="Protein kinase-like (PK-like)"/>
    <property type="match status" value="1"/>
</dbReference>
<keyword evidence="1" id="KW-0175">Coiled coil</keyword>
<protein>
    <submittedName>
        <fullName evidence="3">Spore coat protein</fullName>
    </submittedName>
</protein>
<dbReference type="Pfam" id="PF01636">
    <property type="entry name" value="APH"/>
    <property type="match status" value="1"/>
</dbReference>
<organism evidence="3 4">
    <name type="scientific">Heyndrickxia ginsengihumi</name>
    <dbReference type="NCBI Taxonomy" id="363870"/>
    <lineage>
        <taxon>Bacteria</taxon>
        <taxon>Bacillati</taxon>
        <taxon>Bacillota</taxon>
        <taxon>Bacilli</taxon>
        <taxon>Bacillales</taxon>
        <taxon>Bacillaceae</taxon>
        <taxon>Heyndrickxia</taxon>
    </lineage>
</organism>
<dbReference type="Gene3D" id="3.30.200.20">
    <property type="entry name" value="Phosphorylase Kinase, domain 1"/>
    <property type="match status" value="1"/>
</dbReference>